<reference evidence="2 3" key="1">
    <citation type="submission" date="2018-09" db="EMBL/GenBank/DDBJ databases">
        <title>Paenibacillus SK2017-BO5.</title>
        <authorList>
            <person name="Piskunova J.V."/>
            <person name="Dubiley S.A."/>
            <person name="Severinov K.V."/>
        </authorList>
    </citation>
    <scope>NUCLEOTIDE SEQUENCE [LARGE SCALE GENOMIC DNA]</scope>
    <source>
        <strain evidence="2 3">BO5</strain>
    </source>
</reference>
<keyword evidence="1" id="KW-0812">Transmembrane</keyword>
<accession>A0A3A3GUT2</accession>
<evidence type="ECO:0000313" key="2">
    <source>
        <dbReference type="EMBL" id="RJG15625.1"/>
    </source>
</evidence>
<protein>
    <submittedName>
        <fullName evidence="2">Uncharacterized protein</fullName>
    </submittedName>
</protein>
<gene>
    <name evidence="2" type="ORF">DQX05_29530</name>
</gene>
<comment type="caution">
    <text evidence="2">The sequence shown here is derived from an EMBL/GenBank/DDBJ whole genome shotgun (WGS) entry which is preliminary data.</text>
</comment>
<feature type="transmembrane region" description="Helical" evidence="1">
    <location>
        <begin position="29"/>
        <end position="55"/>
    </location>
</feature>
<keyword evidence="1" id="KW-1133">Transmembrane helix</keyword>
<dbReference type="OrthoDB" id="2990251at2"/>
<proteinExistence type="predicted"/>
<keyword evidence="1" id="KW-0472">Membrane</keyword>
<evidence type="ECO:0000256" key="1">
    <source>
        <dbReference type="SAM" id="Phobius"/>
    </source>
</evidence>
<name>A0A3A3GUT2_PANTH</name>
<dbReference type="RefSeq" id="WP_119796799.1">
    <property type="nucleotide sequence ID" value="NZ_QYZD01000070.1"/>
</dbReference>
<evidence type="ECO:0000313" key="3">
    <source>
        <dbReference type="Proteomes" id="UP000266177"/>
    </source>
</evidence>
<dbReference type="EMBL" id="QYZD01000070">
    <property type="protein sequence ID" value="RJG15625.1"/>
    <property type="molecule type" value="Genomic_DNA"/>
</dbReference>
<feature type="transmembrane region" description="Helical" evidence="1">
    <location>
        <begin position="61"/>
        <end position="78"/>
    </location>
</feature>
<sequence length="101" mass="11830">MSINELWQKDKQVEVFARKQGMFPVRTSFFYHFWSKGMSFLVCLSILFCLALTFVFSIVPWLSLTITIALAIAVMVRFKDEVRIVTFDRMKKSFESTNTTN</sequence>
<dbReference type="Proteomes" id="UP000266177">
    <property type="component" value="Unassembled WGS sequence"/>
</dbReference>
<organism evidence="2 3">
    <name type="scientific">Paenibacillus thiaminolyticus</name>
    <name type="common">Bacillus thiaminolyticus</name>
    <dbReference type="NCBI Taxonomy" id="49283"/>
    <lineage>
        <taxon>Bacteria</taxon>
        <taxon>Bacillati</taxon>
        <taxon>Bacillota</taxon>
        <taxon>Bacilli</taxon>
        <taxon>Bacillales</taxon>
        <taxon>Paenibacillaceae</taxon>
        <taxon>Paenibacillus</taxon>
    </lineage>
</organism>
<dbReference type="AlphaFoldDB" id="A0A3A3GUT2"/>